<reference evidence="3 4" key="1">
    <citation type="submission" date="2019-03" db="EMBL/GenBank/DDBJ databases">
        <title>Single cell metagenomics reveals metabolic interactions within the superorganism composed of flagellate Streblomastix strix and complex community of Bacteroidetes bacteria on its surface.</title>
        <authorList>
            <person name="Treitli S.C."/>
            <person name="Kolisko M."/>
            <person name="Husnik F."/>
            <person name="Keeling P."/>
            <person name="Hampl V."/>
        </authorList>
    </citation>
    <scope>NUCLEOTIDE SEQUENCE [LARGE SCALE GENOMIC DNA]</scope>
    <source>
        <strain evidence="3">ST1C</strain>
    </source>
</reference>
<proteinExistence type="predicted"/>
<comment type="caution">
    <text evidence="3">The sequence shown here is derived from an EMBL/GenBank/DDBJ whole genome shotgun (WGS) entry which is preliminary data.</text>
</comment>
<feature type="compositionally biased region" description="Polar residues" evidence="2">
    <location>
        <begin position="24"/>
        <end position="39"/>
    </location>
</feature>
<evidence type="ECO:0000256" key="2">
    <source>
        <dbReference type="SAM" id="MobiDB-lite"/>
    </source>
</evidence>
<dbReference type="EMBL" id="SNRW01013606">
    <property type="protein sequence ID" value="KAA6372430.1"/>
    <property type="molecule type" value="Genomic_DNA"/>
</dbReference>
<keyword evidence="1" id="KW-0175">Coiled coil</keyword>
<organism evidence="3 4">
    <name type="scientific">Streblomastix strix</name>
    <dbReference type="NCBI Taxonomy" id="222440"/>
    <lineage>
        <taxon>Eukaryota</taxon>
        <taxon>Metamonada</taxon>
        <taxon>Preaxostyla</taxon>
        <taxon>Oxymonadida</taxon>
        <taxon>Streblomastigidae</taxon>
        <taxon>Streblomastix</taxon>
    </lineage>
</organism>
<protein>
    <recommendedName>
        <fullName evidence="5">SF-assemblin</fullName>
    </recommendedName>
</protein>
<dbReference type="Proteomes" id="UP000324800">
    <property type="component" value="Unassembled WGS sequence"/>
</dbReference>
<evidence type="ECO:0000256" key="1">
    <source>
        <dbReference type="SAM" id="Coils"/>
    </source>
</evidence>
<name>A0A5J4UQQ0_9EUKA</name>
<evidence type="ECO:0008006" key="5">
    <source>
        <dbReference type="Google" id="ProtNLM"/>
    </source>
</evidence>
<feature type="coiled-coil region" evidence="1">
    <location>
        <begin position="58"/>
        <end position="89"/>
    </location>
</feature>
<accession>A0A5J4UQQ0</accession>
<dbReference type="AlphaFoldDB" id="A0A5J4UQQ0"/>
<evidence type="ECO:0000313" key="4">
    <source>
        <dbReference type="Proteomes" id="UP000324800"/>
    </source>
</evidence>
<gene>
    <name evidence="3" type="ORF">EZS28_032042</name>
</gene>
<evidence type="ECO:0000313" key="3">
    <source>
        <dbReference type="EMBL" id="KAA6372430.1"/>
    </source>
</evidence>
<feature type="compositionally biased region" description="Polar residues" evidence="2">
    <location>
        <begin position="1"/>
        <end position="12"/>
    </location>
</feature>
<sequence length="257" mass="30475">MSLQFASRNFATPGSDRLSGGISGLQTPSTSNFATQSSHPRLDDLRTHFSQQQGYGGKSQLKNNIERMIQELDQRLRITEEKQRDEERRIAKDLKDIGNRIVQENEQRKKLVDSTQKEIKKMRDGIEVDIRSIASKRERMSKERDLIENRGRERAFRLKTELDKLHSQIENERAQRSNQGQKMMQEYAKIISELKNQLIIEKKDREKVQKEIEREFEQRWIHLKELLIKEKHIREEEEQKILALLESTFESVETQME</sequence>
<feature type="coiled-coil region" evidence="1">
    <location>
        <begin position="155"/>
        <end position="211"/>
    </location>
</feature>
<feature type="region of interest" description="Disordered" evidence="2">
    <location>
        <begin position="1"/>
        <end position="41"/>
    </location>
</feature>